<keyword evidence="2" id="KW-0732">Signal</keyword>
<dbReference type="Proteomes" id="UP000236728">
    <property type="component" value="Unassembled WGS sequence"/>
</dbReference>
<name>A0A1H6BML2_9BACT</name>
<sequence length="117" mass="13182">MNIKTIFLAASLVAFPATSVFAQTTYGERHHIAARKGYQQSRIAQGDRSGQLTPHETAHLERQERGINREERGMRAQDNGHLTAQDRHTLARQQNVESARIYRDKHNAATDPGVPPR</sequence>
<dbReference type="EMBL" id="FNVA01000007">
    <property type="protein sequence ID" value="SEG61948.1"/>
    <property type="molecule type" value="Genomic_DNA"/>
</dbReference>
<feature type="compositionally biased region" description="Basic and acidic residues" evidence="1">
    <location>
        <begin position="56"/>
        <end position="75"/>
    </location>
</feature>
<protein>
    <recommendedName>
        <fullName evidence="5">Lipoprotein</fullName>
    </recommendedName>
</protein>
<feature type="region of interest" description="Disordered" evidence="1">
    <location>
        <begin position="37"/>
        <end position="117"/>
    </location>
</feature>
<proteinExistence type="predicted"/>
<reference evidence="3 4" key="1">
    <citation type="submission" date="2016-10" db="EMBL/GenBank/DDBJ databases">
        <authorList>
            <person name="de Groot N.N."/>
        </authorList>
    </citation>
    <scope>NUCLEOTIDE SEQUENCE [LARGE SCALE GENOMIC DNA]</scope>
    <source>
        <strain evidence="3 4">DSM 22489</strain>
    </source>
</reference>
<keyword evidence="4" id="KW-1185">Reference proteome</keyword>
<dbReference type="RefSeq" id="WP_103934700.1">
    <property type="nucleotide sequence ID" value="NZ_FNVA01000007.1"/>
</dbReference>
<accession>A0A1H6BML2</accession>
<evidence type="ECO:0000256" key="2">
    <source>
        <dbReference type="SAM" id="SignalP"/>
    </source>
</evidence>
<evidence type="ECO:0000313" key="4">
    <source>
        <dbReference type="Proteomes" id="UP000236728"/>
    </source>
</evidence>
<evidence type="ECO:0008006" key="5">
    <source>
        <dbReference type="Google" id="ProtNLM"/>
    </source>
</evidence>
<feature type="signal peptide" evidence="2">
    <location>
        <begin position="1"/>
        <end position="22"/>
    </location>
</feature>
<organism evidence="3 4">
    <name type="scientific">Bryocella elongata</name>
    <dbReference type="NCBI Taxonomy" id="863522"/>
    <lineage>
        <taxon>Bacteria</taxon>
        <taxon>Pseudomonadati</taxon>
        <taxon>Acidobacteriota</taxon>
        <taxon>Terriglobia</taxon>
        <taxon>Terriglobales</taxon>
        <taxon>Acidobacteriaceae</taxon>
        <taxon>Bryocella</taxon>
    </lineage>
</organism>
<dbReference type="AlphaFoldDB" id="A0A1H6BML2"/>
<feature type="chain" id="PRO_5009293895" description="Lipoprotein" evidence="2">
    <location>
        <begin position="23"/>
        <end position="117"/>
    </location>
</feature>
<feature type="compositionally biased region" description="Polar residues" evidence="1">
    <location>
        <begin position="38"/>
        <end position="54"/>
    </location>
</feature>
<dbReference type="OrthoDB" id="121460at2"/>
<evidence type="ECO:0000256" key="1">
    <source>
        <dbReference type="SAM" id="MobiDB-lite"/>
    </source>
</evidence>
<evidence type="ECO:0000313" key="3">
    <source>
        <dbReference type="EMBL" id="SEG61948.1"/>
    </source>
</evidence>
<gene>
    <name evidence="3" type="ORF">SAMN05421819_3855</name>
</gene>